<dbReference type="FunFam" id="1.10.340.70:FF:000001">
    <property type="entry name" value="Retrovirus-related Pol polyprotein from transposon gypsy-like Protein"/>
    <property type="match status" value="1"/>
</dbReference>
<dbReference type="InterPro" id="IPR043502">
    <property type="entry name" value="DNA/RNA_pol_sf"/>
</dbReference>
<dbReference type="FunFam" id="3.30.70.270:FF:000020">
    <property type="entry name" value="Transposon Tf2-6 polyprotein-like Protein"/>
    <property type="match status" value="1"/>
</dbReference>
<dbReference type="SUPFAM" id="SSF50630">
    <property type="entry name" value="Acid proteases"/>
    <property type="match status" value="1"/>
</dbReference>
<reference evidence="10 11" key="1">
    <citation type="submission" date="2023-11" db="EMBL/GenBank/DDBJ databases">
        <authorList>
            <person name="Hedman E."/>
            <person name="Englund M."/>
            <person name="Stromberg M."/>
            <person name="Nyberg Akerstrom W."/>
            <person name="Nylinder S."/>
            <person name="Jareborg N."/>
            <person name="Kallberg Y."/>
            <person name="Kronander E."/>
        </authorList>
    </citation>
    <scope>NUCLEOTIDE SEQUENCE [LARGE SCALE GENOMIC DNA]</scope>
</reference>
<keyword evidence="11" id="KW-1185">Reference proteome</keyword>
<dbReference type="GO" id="GO:0016787">
    <property type="term" value="F:hydrolase activity"/>
    <property type="evidence" value="ECO:0007669"/>
    <property type="project" value="UniProtKB-KW"/>
</dbReference>
<dbReference type="GO" id="GO:0042575">
    <property type="term" value="C:DNA polymerase complex"/>
    <property type="evidence" value="ECO:0007669"/>
    <property type="project" value="UniProtKB-ARBA"/>
</dbReference>
<evidence type="ECO:0000256" key="7">
    <source>
        <dbReference type="ARBA" id="ARBA00022918"/>
    </source>
</evidence>
<dbReference type="Gene3D" id="3.30.420.10">
    <property type="entry name" value="Ribonuclease H-like superfamily/Ribonuclease H"/>
    <property type="match status" value="1"/>
</dbReference>
<feature type="domain" description="Reverse transcriptase" evidence="8">
    <location>
        <begin position="267"/>
        <end position="447"/>
    </location>
</feature>
<dbReference type="InterPro" id="IPR050951">
    <property type="entry name" value="Retrovirus_Pol_polyprotein"/>
</dbReference>
<feature type="domain" description="Integrase catalytic" evidence="9">
    <location>
        <begin position="797"/>
        <end position="955"/>
    </location>
</feature>
<sequence length="1081" mass="125059">MWQIWPNGKKLHMFGKRKTGGHYSCQMTSKTASDFKDEEWQNWLKVVSHYFETGQLCNIVSKSNDNRHYALVKILNKSFLGLLDSEATSSVISRGLSRKFMVLGFSIHEIPQLSISMADGTSYNIKSVIYLPILFMKRYKVVKFYIMDNLRHDLLFGMNFFDHFNLTIGYTEDIIKHENIQKLSNGELAIINISNSVKSRHELTEDQSKTLGLVVEDIKYSIGEGIGRTNLIEHLIDTGEHMPVTQRQYPFSPHIMQELEKEVDEMLAKDIIEPSFSSWRSPVLLVKKASGSNRLCLDSRQLNKTTKNDSYPLPRVTSILDSLKNAQYLSTLDLKSAFWQIPLETTSKEKTAFGLPGKGLFQFKVMPFGLKNASQTQQRLMDKLFPPEHEGKIFAYLDDIVVCSKTFEDHIKSLTLVKKQLLSAGLTVNFEKCQFARPSLKYLGYIVDKEGLRTDPEKVSAILNYPRPNTYTELKRFLGLASWYRRFVENFAIVAAPLHDLIKGLKKGQKIKWDAEAESAFIDLKTSLTSTPVLSCPDFNLEFIIQCDASNKGTGAVLFQTRDGIERPVAYSSRKFSERETKYSTSERELLSVIHAVEQFRPYIEGTHFKVITDHSALQWLYKNKDPHGRLARWAMRLQQFDFEVIYRKGKDNIVPDALSRAIPDKEINIIDIKPDDKDDWYNSIEKEITEGKGRDDWILNQGILWKYLRLKQFPDEKDSWKIAIPEKLRRQILIECHDSPTAGHLGIKKSINRTRQHYFWPSLIKDVKDYVRKCETCSKHKPSQLPPIGKMGKHKEVTEPFQIVSMDLMGPFPRSKTGNTMLLVVSCWFSKFVLLFPLRNGKTSTIVRIIEEQIFLIFGVPRTVICDNGKQFISSQFKELITNYNSKIWYTPYYHPQANPTERVNRVIGTAIASYIEDNHKDWDKFIPHIGHAIRTAIHEITGKTPSYLFFGRETSLQNKIDFGPDKDDYVNVNRNYFENNLRLREEIYKDVNKRLREAYEINSKNYNKRRRICNFNVGELVWKKTKPQSCANKNFMAKLSPKYEKAVISEKVSADVYILKSLRGKLLGTWHTSDLKRII</sequence>
<dbReference type="Gene3D" id="3.10.20.370">
    <property type="match status" value="1"/>
</dbReference>
<dbReference type="CDD" id="cd01647">
    <property type="entry name" value="RT_LTR"/>
    <property type="match status" value="1"/>
</dbReference>
<keyword evidence="4" id="KW-0540">Nuclease</keyword>
<dbReference type="PANTHER" id="PTHR37984:SF5">
    <property type="entry name" value="PROTEIN NYNRIN-LIKE"/>
    <property type="match status" value="1"/>
</dbReference>
<dbReference type="Gene3D" id="3.30.70.270">
    <property type="match status" value="2"/>
</dbReference>
<dbReference type="InterPro" id="IPR012337">
    <property type="entry name" value="RNaseH-like_sf"/>
</dbReference>
<dbReference type="CDD" id="cd00303">
    <property type="entry name" value="retropepsin_like"/>
    <property type="match status" value="1"/>
</dbReference>
<evidence type="ECO:0000256" key="5">
    <source>
        <dbReference type="ARBA" id="ARBA00022759"/>
    </source>
</evidence>
<dbReference type="GO" id="GO:0003676">
    <property type="term" value="F:nucleic acid binding"/>
    <property type="evidence" value="ECO:0007669"/>
    <property type="project" value="InterPro"/>
</dbReference>
<dbReference type="Proteomes" id="UP001314205">
    <property type="component" value="Unassembled WGS sequence"/>
</dbReference>
<keyword evidence="7" id="KW-0695">RNA-directed DNA polymerase</keyword>
<dbReference type="EC" id="2.7.7.49" evidence="1"/>
<accession>A0AAV1KZS5</accession>
<dbReference type="Pfam" id="PF00665">
    <property type="entry name" value="rve"/>
    <property type="match status" value="1"/>
</dbReference>
<dbReference type="InterPro" id="IPR001584">
    <property type="entry name" value="Integrase_cat-core"/>
</dbReference>
<dbReference type="SUPFAM" id="SSF53098">
    <property type="entry name" value="Ribonuclease H-like"/>
    <property type="match status" value="1"/>
</dbReference>
<dbReference type="InterPro" id="IPR043128">
    <property type="entry name" value="Rev_trsase/Diguanyl_cyclase"/>
</dbReference>
<dbReference type="AlphaFoldDB" id="A0AAV1KZS5"/>
<evidence type="ECO:0000256" key="3">
    <source>
        <dbReference type="ARBA" id="ARBA00022695"/>
    </source>
</evidence>
<dbReference type="Gene3D" id="2.40.70.10">
    <property type="entry name" value="Acid Proteases"/>
    <property type="match status" value="1"/>
</dbReference>
<evidence type="ECO:0000313" key="10">
    <source>
        <dbReference type="EMBL" id="CAK1587302.1"/>
    </source>
</evidence>
<gene>
    <name evidence="10" type="ORF">PARMNEM_LOCUS8145</name>
</gene>
<evidence type="ECO:0000256" key="1">
    <source>
        <dbReference type="ARBA" id="ARBA00012493"/>
    </source>
</evidence>
<dbReference type="InterPro" id="IPR036397">
    <property type="entry name" value="RNaseH_sf"/>
</dbReference>
<dbReference type="Gene3D" id="3.10.10.10">
    <property type="entry name" value="HIV Type 1 Reverse Transcriptase, subunit A, domain 1"/>
    <property type="match status" value="1"/>
</dbReference>
<organism evidence="10 11">
    <name type="scientific">Parnassius mnemosyne</name>
    <name type="common">clouded apollo</name>
    <dbReference type="NCBI Taxonomy" id="213953"/>
    <lineage>
        <taxon>Eukaryota</taxon>
        <taxon>Metazoa</taxon>
        <taxon>Ecdysozoa</taxon>
        <taxon>Arthropoda</taxon>
        <taxon>Hexapoda</taxon>
        <taxon>Insecta</taxon>
        <taxon>Pterygota</taxon>
        <taxon>Neoptera</taxon>
        <taxon>Endopterygota</taxon>
        <taxon>Lepidoptera</taxon>
        <taxon>Glossata</taxon>
        <taxon>Ditrysia</taxon>
        <taxon>Papilionoidea</taxon>
        <taxon>Papilionidae</taxon>
        <taxon>Parnassiinae</taxon>
        <taxon>Parnassini</taxon>
        <taxon>Parnassius</taxon>
        <taxon>Driopa</taxon>
    </lineage>
</organism>
<protein>
    <recommendedName>
        <fullName evidence="1">RNA-directed DNA polymerase</fullName>
        <ecNumber evidence="1">2.7.7.49</ecNumber>
    </recommendedName>
</protein>
<evidence type="ECO:0000259" key="9">
    <source>
        <dbReference type="PROSITE" id="PS50994"/>
    </source>
</evidence>
<dbReference type="GO" id="GO:0003964">
    <property type="term" value="F:RNA-directed DNA polymerase activity"/>
    <property type="evidence" value="ECO:0007669"/>
    <property type="project" value="UniProtKB-KW"/>
</dbReference>
<dbReference type="FunFam" id="3.10.20.370:FF:000001">
    <property type="entry name" value="Retrovirus-related Pol polyprotein from transposon 17.6-like protein"/>
    <property type="match status" value="1"/>
</dbReference>
<evidence type="ECO:0000259" key="8">
    <source>
        <dbReference type="PROSITE" id="PS50878"/>
    </source>
</evidence>
<dbReference type="GO" id="GO:0015074">
    <property type="term" value="P:DNA integration"/>
    <property type="evidence" value="ECO:0007669"/>
    <property type="project" value="InterPro"/>
</dbReference>
<dbReference type="SUPFAM" id="SSF56672">
    <property type="entry name" value="DNA/RNA polymerases"/>
    <property type="match status" value="1"/>
</dbReference>
<proteinExistence type="predicted"/>
<evidence type="ECO:0000256" key="2">
    <source>
        <dbReference type="ARBA" id="ARBA00022679"/>
    </source>
</evidence>
<comment type="caution">
    <text evidence="10">The sequence shown here is derived from an EMBL/GenBank/DDBJ whole genome shotgun (WGS) entry which is preliminary data.</text>
</comment>
<dbReference type="PROSITE" id="PS50878">
    <property type="entry name" value="RT_POL"/>
    <property type="match status" value="1"/>
</dbReference>
<dbReference type="InterPro" id="IPR041588">
    <property type="entry name" value="Integrase_H2C2"/>
</dbReference>
<name>A0AAV1KZS5_9NEOP</name>
<evidence type="ECO:0000313" key="11">
    <source>
        <dbReference type="Proteomes" id="UP001314205"/>
    </source>
</evidence>
<dbReference type="Pfam" id="PF17917">
    <property type="entry name" value="RT_RNaseH"/>
    <property type="match status" value="1"/>
</dbReference>
<dbReference type="Pfam" id="PF00078">
    <property type="entry name" value="RVT_1"/>
    <property type="match status" value="1"/>
</dbReference>
<dbReference type="InterPro" id="IPR000477">
    <property type="entry name" value="RT_dom"/>
</dbReference>
<dbReference type="Pfam" id="PF17921">
    <property type="entry name" value="Integrase_H2C2"/>
    <property type="match status" value="1"/>
</dbReference>
<dbReference type="Gene3D" id="1.10.340.70">
    <property type="match status" value="1"/>
</dbReference>
<dbReference type="InterPro" id="IPR041373">
    <property type="entry name" value="RT_RNaseH"/>
</dbReference>
<dbReference type="CDD" id="cd09274">
    <property type="entry name" value="RNase_HI_RT_Ty3"/>
    <property type="match status" value="1"/>
</dbReference>
<keyword evidence="6" id="KW-0378">Hydrolase</keyword>
<dbReference type="PANTHER" id="PTHR37984">
    <property type="entry name" value="PROTEIN CBG26694"/>
    <property type="match status" value="1"/>
</dbReference>
<keyword evidence="5" id="KW-0255">Endonuclease</keyword>
<evidence type="ECO:0000256" key="4">
    <source>
        <dbReference type="ARBA" id="ARBA00022722"/>
    </source>
</evidence>
<dbReference type="EMBL" id="CAVLGL010000081">
    <property type="protein sequence ID" value="CAK1587302.1"/>
    <property type="molecule type" value="Genomic_DNA"/>
</dbReference>
<keyword evidence="3" id="KW-0548">Nucleotidyltransferase</keyword>
<keyword evidence="2" id="KW-0808">Transferase</keyword>
<evidence type="ECO:0000256" key="6">
    <source>
        <dbReference type="ARBA" id="ARBA00022801"/>
    </source>
</evidence>
<dbReference type="InterPro" id="IPR021109">
    <property type="entry name" value="Peptidase_aspartic_dom_sf"/>
</dbReference>
<dbReference type="GO" id="GO:0004519">
    <property type="term" value="F:endonuclease activity"/>
    <property type="evidence" value="ECO:0007669"/>
    <property type="project" value="UniProtKB-KW"/>
</dbReference>
<dbReference type="PROSITE" id="PS50994">
    <property type="entry name" value="INTEGRASE"/>
    <property type="match status" value="1"/>
</dbReference>